<dbReference type="InterPro" id="IPR006442">
    <property type="entry name" value="Antitoxin_Phd/YefM"/>
</dbReference>
<evidence type="ECO:0000256" key="2">
    <source>
        <dbReference type="RuleBase" id="RU362080"/>
    </source>
</evidence>
<name>A0A1G1VFK1_9BACT</name>
<accession>A0A1G1VFK1</accession>
<gene>
    <name evidence="3" type="ORF">A3A77_01855</name>
</gene>
<dbReference type="Pfam" id="PF02604">
    <property type="entry name" value="PhdYeFM_antitox"/>
    <property type="match status" value="1"/>
</dbReference>
<comment type="similarity">
    <text evidence="1 2">Belongs to the phD/YefM antitoxin family.</text>
</comment>
<sequence length="85" mass="9854">MRSVNSFNLRNNLSEYLDTVAKTEASFVVNRFGKSVAILSPYKESGFKIEEYFGFLGKGESGKKFIDRLRRNSKERDRIKKLRGK</sequence>
<dbReference type="SUPFAM" id="SSF143120">
    <property type="entry name" value="YefM-like"/>
    <property type="match status" value="1"/>
</dbReference>
<organism evidence="3 4">
    <name type="scientific">Candidatus Blackburnbacteria bacterium RIFCSPLOWO2_01_FULL_40_20</name>
    <dbReference type="NCBI Taxonomy" id="1797519"/>
    <lineage>
        <taxon>Bacteria</taxon>
        <taxon>Candidatus Blackburniibacteriota</taxon>
    </lineage>
</organism>
<comment type="caution">
    <text evidence="3">The sequence shown here is derived from an EMBL/GenBank/DDBJ whole genome shotgun (WGS) entry which is preliminary data.</text>
</comment>
<dbReference type="EMBL" id="MHCC01000001">
    <property type="protein sequence ID" value="OGY14205.1"/>
    <property type="molecule type" value="Genomic_DNA"/>
</dbReference>
<dbReference type="InterPro" id="IPR036165">
    <property type="entry name" value="YefM-like_sf"/>
</dbReference>
<proteinExistence type="inferred from homology"/>
<evidence type="ECO:0000313" key="3">
    <source>
        <dbReference type="EMBL" id="OGY14205.1"/>
    </source>
</evidence>
<dbReference type="AlphaFoldDB" id="A0A1G1VFK1"/>
<evidence type="ECO:0000313" key="4">
    <source>
        <dbReference type="Proteomes" id="UP000178659"/>
    </source>
</evidence>
<dbReference type="Gene3D" id="3.40.1620.10">
    <property type="entry name" value="YefM-like domain"/>
    <property type="match status" value="1"/>
</dbReference>
<dbReference type="Proteomes" id="UP000178659">
    <property type="component" value="Unassembled WGS sequence"/>
</dbReference>
<evidence type="ECO:0000256" key="1">
    <source>
        <dbReference type="ARBA" id="ARBA00009981"/>
    </source>
</evidence>
<protein>
    <recommendedName>
        <fullName evidence="2">Antitoxin</fullName>
    </recommendedName>
</protein>
<comment type="function">
    <text evidence="2">Antitoxin component of a type II toxin-antitoxin (TA) system.</text>
</comment>
<reference evidence="3 4" key="1">
    <citation type="journal article" date="2016" name="Nat. Commun.">
        <title>Thousands of microbial genomes shed light on interconnected biogeochemical processes in an aquifer system.</title>
        <authorList>
            <person name="Anantharaman K."/>
            <person name="Brown C.T."/>
            <person name="Hug L.A."/>
            <person name="Sharon I."/>
            <person name="Castelle C.J."/>
            <person name="Probst A.J."/>
            <person name="Thomas B.C."/>
            <person name="Singh A."/>
            <person name="Wilkins M.J."/>
            <person name="Karaoz U."/>
            <person name="Brodie E.L."/>
            <person name="Williams K.H."/>
            <person name="Hubbard S.S."/>
            <person name="Banfield J.F."/>
        </authorList>
    </citation>
    <scope>NUCLEOTIDE SEQUENCE [LARGE SCALE GENOMIC DNA]</scope>
</reference>